<comment type="subcellular location">
    <subcellularLocation>
        <location evidence="1">Mitochondrion</location>
    </subcellularLocation>
</comment>
<evidence type="ECO:0000256" key="6">
    <source>
        <dbReference type="ARBA" id="ARBA00023274"/>
    </source>
</evidence>
<evidence type="ECO:0000256" key="5">
    <source>
        <dbReference type="ARBA" id="ARBA00023128"/>
    </source>
</evidence>
<evidence type="ECO:0000256" key="7">
    <source>
        <dbReference type="ARBA" id="ARBA00035267"/>
    </source>
</evidence>
<dbReference type="GO" id="GO:0005762">
    <property type="term" value="C:mitochondrial large ribosomal subunit"/>
    <property type="evidence" value="ECO:0007669"/>
    <property type="project" value="TreeGrafter"/>
</dbReference>
<keyword evidence="3" id="KW-0809">Transit peptide</keyword>
<dbReference type="InterPro" id="IPR001684">
    <property type="entry name" value="Ribosomal_bL27"/>
</dbReference>
<evidence type="ECO:0000256" key="3">
    <source>
        <dbReference type="ARBA" id="ARBA00022946"/>
    </source>
</evidence>
<evidence type="ECO:0000256" key="2">
    <source>
        <dbReference type="ARBA" id="ARBA00010797"/>
    </source>
</evidence>
<dbReference type="GO" id="GO:0006412">
    <property type="term" value="P:translation"/>
    <property type="evidence" value="ECO:0007669"/>
    <property type="project" value="InterPro"/>
</dbReference>
<proteinExistence type="evidence at transcript level"/>
<dbReference type="SUPFAM" id="SSF110324">
    <property type="entry name" value="Ribosomal L27 protein-like"/>
    <property type="match status" value="1"/>
</dbReference>
<dbReference type="PANTHER" id="PTHR15893:SF0">
    <property type="entry name" value="LARGE RIBOSOMAL SUBUNIT PROTEIN BL27M"/>
    <property type="match status" value="1"/>
</dbReference>
<dbReference type="PANTHER" id="PTHR15893">
    <property type="entry name" value="RIBOSOMAL PROTEIN L27"/>
    <property type="match status" value="1"/>
</dbReference>
<dbReference type="AlphaFoldDB" id="R4V3V8"/>
<name>R4V3V8_COPFO</name>
<protein>
    <recommendedName>
        <fullName evidence="7">Large ribosomal subunit protein bL27m</fullName>
    </recommendedName>
    <alternativeName>
        <fullName evidence="8">39S ribosomal protein L27, mitochondrial</fullName>
    </alternativeName>
</protein>
<dbReference type="GO" id="GO:0003735">
    <property type="term" value="F:structural constituent of ribosome"/>
    <property type="evidence" value="ECO:0007669"/>
    <property type="project" value="InterPro"/>
</dbReference>
<reference evidence="9" key="1">
    <citation type="submission" date="2013-03" db="EMBL/GenBank/DDBJ databases">
        <title>Immune-Related transcriptome of Coptotermes formosanus Shiraki workers: the defense mechanism.</title>
        <authorList>
            <person name="Hussain A."/>
            <person name="Li Y.F."/>
            <person name="Wen S.Y."/>
        </authorList>
    </citation>
    <scope>NUCLEOTIDE SEQUENCE</scope>
</reference>
<evidence type="ECO:0000256" key="4">
    <source>
        <dbReference type="ARBA" id="ARBA00022980"/>
    </source>
</evidence>
<dbReference type="Pfam" id="PF01016">
    <property type="entry name" value="Ribosomal_L27"/>
    <property type="match status" value="1"/>
</dbReference>
<keyword evidence="6" id="KW-0687">Ribonucleoprotein</keyword>
<sequence length="151" mass="17325">MGDMAAAGLCGSLCGLHWRLFKLQPITEFSLVRWASKKAGSSSRNRWNHGRPKHRGWKVQDGGFALAGKILVTQRTLKFHPGLNVGFGRNGTLFALEAGRVMVTREKVDLNWEHTWVVRNYEGRIGQTFYKKYYNVIPEPQHNRFKLIDKI</sequence>
<organism evidence="9">
    <name type="scientific">Coptotermes formosanus</name>
    <name type="common">Formosan subterranean termite</name>
    <dbReference type="NCBI Taxonomy" id="36987"/>
    <lineage>
        <taxon>Eukaryota</taxon>
        <taxon>Metazoa</taxon>
        <taxon>Ecdysozoa</taxon>
        <taxon>Arthropoda</taxon>
        <taxon>Hexapoda</taxon>
        <taxon>Insecta</taxon>
        <taxon>Pterygota</taxon>
        <taxon>Neoptera</taxon>
        <taxon>Polyneoptera</taxon>
        <taxon>Dictyoptera</taxon>
        <taxon>Blattodea</taxon>
        <taxon>Blattoidea</taxon>
        <taxon>Termitoidae</taxon>
        <taxon>Rhinotermitidae</taxon>
        <taxon>Coptotermes</taxon>
    </lineage>
</organism>
<evidence type="ECO:0000313" key="9">
    <source>
        <dbReference type="EMBL" id="AGM32498.1"/>
    </source>
</evidence>
<dbReference type="FunFam" id="2.40.50.100:FF:000031">
    <property type="entry name" value="39S ribosomal protein L27, mitochondrial"/>
    <property type="match status" value="1"/>
</dbReference>
<dbReference type="Gene3D" id="2.40.50.100">
    <property type="match status" value="1"/>
</dbReference>
<keyword evidence="5" id="KW-0496">Mitochondrion</keyword>
<dbReference type="EMBL" id="KC740674">
    <property type="protein sequence ID" value="AGM32498.1"/>
    <property type="molecule type" value="mRNA"/>
</dbReference>
<dbReference type="PRINTS" id="PR00063">
    <property type="entry name" value="RIBOSOMALL27"/>
</dbReference>
<evidence type="ECO:0000256" key="1">
    <source>
        <dbReference type="ARBA" id="ARBA00004173"/>
    </source>
</evidence>
<comment type="similarity">
    <text evidence="2">Belongs to the bacterial ribosomal protein bL27 family.</text>
</comment>
<dbReference type="GO" id="GO:0005743">
    <property type="term" value="C:mitochondrial inner membrane"/>
    <property type="evidence" value="ECO:0007669"/>
    <property type="project" value="UniProtKB-ARBA"/>
</dbReference>
<accession>R4V3V8</accession>
<keyword evidence="4 9" id="KW-0689">Ribosomal protein</keyword>
<evidence type="ECO:0000256" key="8">
    <source>
        <dbReference type="ARBA" id="ARBA00076963"/>
    </source>
</evidence>